<sequence length="203" mass="22321">MKIAVVEYSTNSFTNMDQGFFGSRHRSPSPPRNRGAVPKYPQWTSLAQVQWFVGTVKNEQKRVANDPRCTDTTSGSSSGPEPMSSPTLSRVSSTISSHSLVEIFPFDSDIFVEKANSAVKKENKEVALRNPNTVALCPPPRMITGMSPRIPTGVPDVRGSFGGNVQPKPHSPTVRDLMRKLRKMSRVDVSLLIKTLGYGLECD</sequence>
<proteinExistence type="predicted"/>
<feature type="region of interest" description="Disordered" evidence="1">
    <location>
        <begin position="61"/>
        <end position="90"/>
    </location>
</feature>
<comment type="caution">
    <text evidence="2">The sequence shown here is derived from an EMBL/GenBank/DDBJ whole genome shotgun (WGS) entry which is preliminary data.</text>
</comment>
<evidence type="ECO:0000256" key="1">
    <source>
        <dbReference type="SAM" id="MobiDB-lite"/>
    </source>
</evidence>
<evidence type="ECO:0000313" key="3">
    <source>
        <dbReference type="Proteomes" id="UP000252519"/>
    </source>
</evidence>
<accession>A0A368GHV9</accession>
<dbReference type="OrthoDB" id="5870083at2759"/>
<reference evidence="2 3" key="1">
    <citation type="submission" date="2014-10" db="EMBL/GenBank/DDBJ databases">
        <title>Draft genome of the hookworm Ancylostoma caninum.</title>
        <authorList>
            <person name="Mitreva M."/>
        </authorList>
    </citation>
    <scope>NUCLEOTIDE SEQUENCE [LARGE SCALE GENOMIC DNA]</scope>
    <source>
        <strain evidence="2 3">Baltimore</strain>
    </source>
</reference>
<evidence type="ECO:0000313" key="2">
    <source>
        <dbReference type="EMBL" id="RCN42575.1"/>
    </source>
</evidence>
<dbReference type="Proteomes" id="UP000252519">
    <property type="component" value="Unassembled WGS sequence"/>
</dbReference>
<keyword evidence="3" id="KW-1185">Reference proteome</keyword>
<name>A0A368GHV9_ANCCA</name>
<dbReference type="STRING" id="29170.A0A368GHV9"/>
<dbReference type="AlphaFoldDB" id="A0A368GHV9"/>
<dbReference type="EMBL" id="JOJR01000188">
    <property type="protein sequence ID" value="RCN42575.1"/>
    <property type="molecule type" value="Genomic_DNA"/>
</dbReference>
<organism evidence="2 3">
    <name type="scientific">Ancylostoma caninum</name>
    <name type="common">Dog hookworm</name>
    <dbReference type="NCBI Taxonomy" id="29170"/>
    <lineage>
        <taxon>Eukaryota</taxon>
        <taxon>Metazoa</taxon>
        <taxon>Ecdysozoa</taxon>
        <taxon>Nematoda</taxon>
        <taxon>Chromadorea</taxon>
        <taxon>Rhabditida</taxon>
        <taxon>Rhabditina</taxon>
        <taxon>Rhabditomorpha</taxon>
        <taxon>Strongyloidea</taxon>
        <taxon>Ancylostomatidae</taxon>
        <taxon>Ancylostomatinae</taxon>
        <taxon>Ancylostoma</taxon>
    </lineage>
</organism>
<gene>
    <name evidence="2" type="ORF">ANCCAN_11436</name>
</gene>
<feature type="compositionally biased region" description="Low complexity" evidence="1">
    <location>
        <begin position="72"/>
        <end position="87"/>
    </location>
</feature>
<protein>
    <submittedName>
        <fullName evidence="2">Uncharacterized protein</fullName>
    </submittedName>
</protein>